<dbReference type="InterPro" id="IPR002646">
    <property type="entry name" value="PolA_pol_head_dom"/>
</dbReference>
<dbReference type="InterPro" id="IPR003607">
    <property type="entry name" value="HD/PDEase_dom"/>
</dbReference>
<dbReference type="Pfam" id="PF01743">
    <property type="entry name" value="PolyA_pol"/>
    <property type="match status" value="1"/>
</dbReference>
<dbReference type="RefSeq" id="WP_075858887.1">
    <property type="nucleotide sequence ID" value="NZ_BDJK01000012.1"/>
</dbReference>
<dbReference type="SUPFAM" id="SSF81891">
    <property type="entry name" value="Poly A polymerase C-terminal region-like"/>
    <property type="match status" value="1"/>
</dbReference>
<keyword evidence="7" id="KW-0692">RNA repair</keyword>
<dbReference type="InterPro" id="IPR006674">
    <property type="entry name" value="HD_domain"/>
</dbReference>
<dbReference type="Proteomes" id="UP000187485">
    <property type="component" value="Unassembled WGS sequence"/>
</dbReference>
<dbReference type="SUPFAM" id="SSF81301">
    <property type="entry name" value="Nucleotidyltransferase"/>
    <property type="match status" value="1"/>
</dbReference>
<evidence type="ECO:0000256" key="8">
    <source>
        <dbReference type="ARBA" id="ARBA00022840"/>
    </source>
</evidence>
<dbReference type="OrthoDB" id="9805698at2"/>
<accession>A0A1L8CU14</accession>
<dbReference type="InterPro" id="IPR032828">
    <property type="entry name" value="PolyA_RNA-bd"/>
</dbReference>
<proteinExistence type="inferred from homology"/>
<keyword evidence="9" id="KW-0460">Magnesium</keyword>
<evidence type="ECO:0000313" key="13">
    <source>
        <dbReference type="EMBL" id="GAV22403.1"/>
    </source>
</evidence>
<dbReference type="InterPro" id="IPR050124">
    <property type="entry name" value="tRNA_CCA-adding_enzyme"/>
</dbReference>
<sequence>MEVIDNLKVILKDTSTYFVGGSVRALLLCRPVKDIDLITFEDPQNIGEKLLKAFGGSFFPLKEEFAAFRLVFNYSGEAYQVDILPVIGENLEEDLGRRDFTVNALALPVRGEISGGIIDPFGGQDDLKAKIIRMVSPENIKADPVRILRGVRIAGELDFTVERATEKTFKQYIQYILDFPGERVAEELRKIFSLDDAAKVVDWLFQTGFFEVFELGIREGYELYQNYHHGETVYQHLIDTLGRMEVLLKDNPLRIKTNLPPYLLKMAAFFHDIGKPGTLVYDQEGRTRFFGHEKESVNRLIPFMDFLNFSNFEKRVLTTLIGNHMRILSLRMATKVSGEAILRLIKDTGDLFLELILLYLADKGEKAREDLEFLWELKKFYEGYLEFKGKISGKEIMEALNIPESLAVGQAKNYLLKAWARGEIRDSSEAMDYLQRKFRKG</sequence>
<keyword evidence="4" id="KW-0548">Nucleotidyltransferase</keyword>
<dbReference type="Pfam" id="PF12627">
    <property type="entry name" value="PolyA_pol_RNAbd"/>
    <property type="match status" value="1"/>
</dbReference>
<dbReference type="PANTHER" id="PTHR47545">
    <property type="entry name" value="MULTIFUNCTIONAL CCA PROTEIN"/>
    <property type="match status" value="1"/>
</dbReference>
<evidence type="ECO:0000256" key="5">
    <source>
        <dbReference type="ARBA" id="ARBA00022723"/>
    </source>
</evidence>
<gene>
    <name evidence="13" type="ORF">cpu_09130</name>
</gene>
<dbReference type="STRING" id="870242.cpu_09130"/>
<keyword evidence="3" id="KW-0819">tRNA processing</keyword>
<evidence type="ECO:0000256" key="6">
    <source>
        <dbReference type="ARBA" id="ARBA00022741"/>
    </source>
</evidence>
<organism evidence="13 14">
    <name type="scientific">Carboxydothermus pertinax</name>
    <dbReference type="NCBI Taxonomy" id="870242"/>
    <lineage>
        <taxon>Bacteria</taxon>
        <taxon>Bacillati</taxon>
        <taxon>Bacillota</taxon>
        <taxon>Clostridia</taxon>
        <taxon>Thermoanaerobacterales</taxon>
        <taxon>Thermoanaerobacteraceae</taxon>
        <taxon>Carboxydothermus</taxon>
    </lineage>
</organism>
<evidence type="ECO:0000256" key="1">
    <source>
        <dbReference type="ARBA" id="ARBA00001946"/>
    </source>
</evidence>
<keyword evidence="10 11" id="KW-0694">RNA-binding</keyword>
<protein>
    <submittedName>
        <fullName evidence="13">Poly(A) polymerase</fullName>
    </submittedName>
</protein>
<keyword evidence="5" id="KW-0479">Metal-binding</keyword>
<dbReference type="PANTHER" id="PTHR47545:SF1">
    <property type="entry name" value="MULTIFUNCTIONAL CCA PROTEIN"/>
    <property type="match status" value="1"/>
</dbReference>
<dbReference type="GO" id="GO:0016779">
    <property type="term" value="F:nucleotidyltransferase activity"/>
    <property type="evidence" value="ECO:0007669"/>
    <property type="project" value="UniProtKB-KW"/>
</dbReference>
<dbReference type="GO" id="GO:0042245">
    <property type="term" value="P:RNA repair"/>
    <property type="evidence" value="ECO:0007669"/>
    <property type="project" value="UniProtKB-KW"/>
</dbReference>
<evidence type="ECO:0000256" key="7">
    <source>
        <dbReference type="ARBA" id="ARBA00022800"/>
    </source>
</evidence>
<evidence type="ECO:0000256" key="10">
    <source>
        <dbReference type="ARBA" id="ARBA00022884"/>
    </source>
</evidence>
<evidence type="ECO:0000256" key="4">
    <source>
        <dbReference type="ARBA" id="ARBA00022695"/>
    </source>
</evidence>
<comment type="similarity">
    <text evidence="11">Belongs to the tRNA nucleotidyltransferase/poly(A) polymerase family.</text>
</comment>
<dbReference type="SMART" id="SM00471">
    <property type="entry name" value="HDc"/>
    <property type="match status" value="1"/>
</dbReference>
<dbReference type="Gene3D" id="3.30.460.10">
    <property type="entry name" value="Beta Polymerase, domain 2"/>
    <property type="match status" value="1"/>
</dbReference>
<comment type="caution">
    <text evidence="13">The sequence shown here is derived from an EMBL/GenBank/DDBJ whole genome shotgun (WGS) entry which is preliminary data.</text>
</comment>
<dbReference type="GO" id="GO:0046872">
    <property type="term" value="F:metal ion binding"/>
    <property type="evidence" value="ECO:0007669"/>
    <property type="project" value="UniProtKB-KW"/>
</dbReference>
<evidence type="ECO:0000256" key="11">
    <source>
        <dbReference type="RuleBase" id="RU003953"/>
    </source>
</evidence>
<comment type="cofactor">
    <cofactor evidence="1">
        <name>Mg(2+)</name>
        <dbReference type="ChEBI" id="CHEBI:18420"/>
    </cofactor>
</comment>
<name>A0A1L8CU14_9THEO</name>
<keyword evidence="8" id="KW-0067">ATP-binding</keyword>
<dbReference type="Pfam" id="PF01966">
    <property type="entry name" value="HD"/>
    <property type="match status" value="1"/>
</dbReference>
<dbReference type="GO" id="GO:0008033">
    <property type="term" value="P:tRNA processing"/>
    <property type="evidence" value="ECO:0007669"/>
    <property type="project" value="UniProtKB-KW"/>
</dbReference>
<dbReference type="GO" id="GO:0003723">
    <property type="term" value="F:RNA binding"/>
    <property type="evidence" value="ECO:0007669"/>
    <property type="project" value="UniProtKB-KW"/>
</dbReference>
<feature type="domain" description="HD/PDEase" evidence="12">
    <location>
        <begin position="229"/>
        <end position="376"/>
    </location>
</feature>
<evidence type="ECO:0000256" key="3">
    <source>
        <dbReference type="ARBA" id="ARBA00022694"/>
    </source>
</evidence>
<keyword evidence="2 11" id="KW-0808">Transferase</keyword>
<dbReference type="Gene3D" id="1.10.3090.10">
    <property type="entry name" value="cca-adding enzyme, domain 2"/>
    <property type="match status" value="1"/>
</dbReference>
<reference evidence="14" key="1">
    <citation type="submission" date="2016-12" db="EMBL/GenBank/DDBJ databases">
        <title>Draft Genome Sequences od Carboxydothermus pertinax and islandicus, Hydrogenogenic Carboxydotrophic Bacteria.</title>
        <authorList>
            <person name="Fukuyama Y."/>
            <person name="Ohmae K."/>
            <person name="Yoneda Y."/>
            <person name="Yoshida T."/>
            <person name="Sako Y."/>
        </authorList>
    </citation>
    <scope>NUCLEOTIDE SEQUENCE [LARGE SCALE GENOMIC DNA]</scope>
    <source>
        <strain evidence="14">Ug1</strain>
    </source>
</reference>
<dbReference type="GO" id="GO:0005524">
    <property type="term" value="F:ATP binding"/>
    <property type="evidence" value="ECO:0007669"/>
    <property type="project" value="UniProtKB-KW"/>
</dbReference>
<evidence type="ECO:0000259" key="12">
    <source>
        <dbReference type="SMART" id="SM00471"/>
    </source>
</evidence>
<keyword evidence="6" id="KW-0547">Nucleotide-binding</keyword>
<keyword evidence="14" id="KW-1185">Reference proteome</keyword>
<dbReference type="AlphaFoldDB" id="A0A1L8CU14"/>
<dbReference type="CDD" id="cd00077">
    <property type="entry name" value="HDc"/>
    <property type="match status" value="1"/>
</dbReference>
<evidence type="ECO:0000256" key="2">
    <source>
        <dbReference type="ARBA" id="ARBA00022679"/>
    </source>
</evidence>
<evidence type="ECO:0000256" key="9">
    <source>
        <dbReference type="ARBA" id="ARBA00022842"/>
    </source>
</evidence>
<dbReference type="EMBL" id="BDJK01000012">
    <property type="protein sequence ID" value="GAV22403.1"/>
    <property type="molecule type" value="Genomic_DNA"/>
</dbReference>
<dbReference type="InterPro" id="IPR043519">
    <property type="entry name" value="NT_sf"/>
</dbReference>
<evidence type="ECO:0000313" key="14">
    <source>
        <dbReference type="Proteomes" id="UP000187485"/>
    </source>
</evidence>